<comment type="caution">
    <text evidence="2">The sequence shown here is derived from an EMBL/GenBank/DDBJ whole genome shotgun (WGS) entry which is preliminary data.</text>
</comment>
<organism evidence="2 3">
    <name type="scientific">Paenibacillus nasutitermitis</name>
    <dbReference type="NCBI Taxonomy" id="1652958"/>
    <lineage>
        <taxon>Bacteria</taxon>
        <taxon>Bacillati</taxon>
        <taxon>Bacillota</taxon>
        <taxon>Bacilli</taxon>
        <taxon>Bacillales</taxon>
        <taxon>Paenibacillaceae</taxon>
        <taxon>Paenibacillus</taxon>
    </lineage>
</organism>
<keyword evidence="3" id="KW-1185">Reference proteome</keyword>
<evidence type="ECO:0000313" key="2">
    <source>
        <dbReference type="EMBL" id="GGD62310.1"/>
    </source>
</evidence>
<dbReference type="CDD" id="cd06587">
    <property type="entry name" value="VOC"/>
    <property type="match status" value="1"/>
</dbReference>
<name>A0A916YUS6_9BACL</name>
<accession>A0A916YUS6</accession>
<protein>
    <recommendedName>
        <fullName evidence="1">VOC domain-containing protein</fullName>
    </recommendedName>
</protein>
<dbReference type="InterPro" id="IPR029068">
    <property type="entry name" value="Glyas_Bleomycin-R_OHBP_Dase"/>
</dbReference>
<dbReference type="Gene3D" id="3.10.180.10">
    <property type="entry name" value="2,3-Dihydroxybiphenyl 1,2-Dioxygenase, domain 1"/>
    <property type="match status" value="1"/>
</dbReference>
<dbReference type="InterPro" id="IPR004360">
    <property type="entry name" value="Glyas_Fos-R_dOase_dom"/>
</dbReference>
<evidence type="ECO:0000259" key="1">
    <source>
        <dbReference type="PROSITE" id="PS51819"/>
    </source>
</evidence>
<dbReference type="PROSITE" id="PS51819">
    <property type="entry name" value="VOC"/>
    <property type="match status" value="1"/>
</dbReference>
<dbReference type="Pfam" id="PF00903">
    <property type="entry name" value="Glyoxalase"/>
    <property type="match status" value="1"/>
</dbReference>
<reference evidence="2" key="2">
    <citation type="submission" date="2020-09" db="EMBL/GenBank/DDBJ databases">
        <authorList>
            <person name="Sun Q."/>
            <person name="Zhou Y."/>
        </authorList>
    </citation>
    <scope>NUCLEOTIDE SEQUENCE</scope>
    <source>
        <strain evidence="2">CGMCC 1.15178</strain>
    </source>
</reference>
<dbReference type="EMBL" id="BMHP01000001">
    <property type="protein sequence ID" value="GGD62310.1"/>
    <property type="molecule type" value="Genomic_DNA"/>
</dbReference>
<dbReference type="Proteomes" id="UP000612456">
    <property type="component" value="Unassembled WGS sequence"/>
</dbReference>
<dbReference type="RefSeq" id="WP_188991465.1">
    <property type="nucleotide sequence ID" value="NZ_BMHP01000001.1"/>
</dbReference>
<reference evidence="2" key="1">
    <citation type="journal article" date="2014" name="Int. J. Syst. Evol. Microbiol.">
        <title>Complete genome sequence of Corynebacterium casei LMG S-19264T (=DSM 44701T), isolated from a smear-ripened cheese.</title>
        <authorList>
            <consortium name="US DOE Joint Genome Institute (JGI-PGF)"/>
            <person name="Walter F."/>
            <person name="Albersmeier A."/>
            <person name="Kalinowski J."/>
            <person name="Ruckert C."/>
        </authorList>
    </citation>
    <scope>NUCLEOTIDE SEQUENCE</scope>
    <source>
        <strain evidence="2">CGMCC 1.15178</strain>
    </source>
</reference>
<dbReference type="InterPro" id="IPR037523">
    <property type="entry name" value="VOC_core"/>
</dbReference>
<proteinExistence type="predicted"/>
<sequence length="127" mass="14647">MGLKFNSTYLTIPVSSFNNSVDWYGEHFGFKVTTVDPNYIELHNESGIKVLFQQNEHNLNSHFIYPNGAVQSSYGFMVDDAEFAYRYCIEKGIKVGEFFDYQGKSFSFYDLDGNFIEVWSLPEGKDC</sequence>
<gene>
    <name evidence="2" type="ORF">GCM10010911_20250</name>
</gene>
<dbReference type="AlphaFoldDB" id="A0A916YUS6"/>
<dbReference type="SUPFAM" id="SSF54593">
    <property type="entry name" value="Glyoxalase/Bleomycin resistance protein/Dihydroxybiphenyl dioxygenase"/>
    <property type="match status" value="1"/>
</dbReference>
<feature type="domain" description="VOC" evidence="1">
    <location>
        <begin position="6"/>
        <end position="121"/>
    </location>
</feature>
<evidence type="ECO:0000313" key="3">
    <source>
        <dbReference type="Proteomes" id="UP000612456"/>
    </source>
</evidence>